<organism evidence="3 4">
    <name type="scientific">Ravibacter arvi</name>
    <dbReference type="NCBI Taxonomy" id="2051041"/>
    <lineage>
        <taxon>Bacteria</taxon>
        <taxon>Pseudomonadati</taxon>
        <taxon>Bacteroidota</taxon>
        <taxon>Cytophagia</taxon>
        <taxon>Cytophagales</taxon>
        <taxon>Spirosomataceae</taxon>
        <taxon>Ravibacter</taxon>
    </lineage>
</organism>
<dbReference type="InterPro" id="IPR008278">
    <property type="entry name" value="4-PPantetheinyl_Trfase_dom"/>
</dbReference>
<keyword evidence="1" id="KW-0808">Transferase</keyword>
<proteinExistence type="predicted"/>
<evidence type="ECO:0000259" key="2">
    <source>
        <dbReference type="Pfam" id="PF01648"/>
    </source>
</evidence>
<protein>
    <recommendedName>
        <fullName evidence="2">4'-phosphopantetheinyl transferase domain-containing protein</fullName>
    </recommendedName>
</protein>
<sequence>MPLIANKIKISDGILLTWKLEESEAQLESMLPPGIDRSEYSGIGHPLKRREWLAGRCLFAALCEQAGFPFQGIWKSPDGKPYLLGSTAHISLSHTEHLIAAALDLHAPIGIDLETPRPQLLRIAHKFLSPEELSAAGADQNLLCKYWTAKEAIYKLVGEKQISFREHIRVYPSKADLSWTGRVSAPAAKREATTELHRVLDYYLAIARDVERPTAPLPWEK</sequence>
<dbReference type="SUPFAM" id="SSF56214">
    <property type="entry name" value="4'-phosphopantetheinyl transferase"/>
    <property type="match status" value="2"/>
</dbReference>
<name>A0ABP8LMM4_9BACT</name>
<evidence type="ECO:0000313" key="3">
    <source>
        <dbReference type="EMBL" id="GAA4431106.1"/>
    </source>
</evidence>
<evidence type="ECO:0000313" key="4">
    <source>
        <dbReference type="Proteomes" id="UP001501508"/>
    </source>
</evidence>
<dbReference type="Proteomes" id="UP001501508">
    <property type="component" value="Unassembled WGS sequence"/>
</dbReference>
<dbReference type="Pfam" id="PF01648">
    <property type="entry name" value="ACPS"/>
    <property type="match status" value="1"/>
</dbReference>
<accession>A0ABP8LMM4</accession>
<dbReference type="RefSeq" id="WP_345026052.1">
    <property type="nucleotide sequence ID" value="NZ_BAABEY010000001.1"/>
</dbReference>
<dbReference type="EMBL" id="BAABEY010000001">
    <property type="protein sequence ID" value="GAA4431106.1"/>
    <property type="molecule type" value="Genomic_DNA"/>
</dbReference>
<evidence type="ECO:0000256" key="1">
    <source>
        <dbReference type="ARBA" id="ARBA00022679"/>
    </source>
</evidence>
<reference evidence="4" key="1">
    <citation type="journal article" date="2019" name="Int. J. Syst. Evol. Microbiol.">
        <title>The Global Catalogue of Microorganisms (GCM) 10K type strain sequencing project: providing services to taxonomists for standard genome sequencing and annotation.</title>
        <authorList>
            <consortium name="The Broad Institute Genomics Platform"/>
            <consortium name="The Broad Institute Genome Sequencing Center for Infectious Disease"/>
            <person name="Wu L."/>
            <person name="Ma J."/>
        </authorList>
    </citation>
    <scope>NUCLEOTIDE SEQUENCE [LARGE SCALE GENOMIC DNA]</scope>
    <source>
        <strain evidence="4">JCM 31920</strain>
    </source>
</reference>
<dbReference type="InterPro" id="IPR037143">
    <property type="entry name" value="4-PPantetheinyl_Trfase_dom_sf"/>
</dbReference>
<gene>
    <name evidence="3" type="ORF">GCM10023091_01270</name>
</gene>
<feature type="domain" description="4'-phosphopantetheinyl transferase" evidence="2">
    <location>
        <begin position="108"/>
        <end position="172"/>
    </location>
</feature>
<keyword evidence="4" id="KW-1185">Reference proteome</keyword>
<comment type="caution">
    <text evidence="3">The sequence shown here is derived from an EMBL/GenBank/DDBJ whole genome shotgun (WGS) entry which is preliminary data.</text>
</comment>
<dbReference type="Gene3D" id="3.90.470.20">
    <property type="entry name" value="4'-phosphopantetheinyl transferase domain"/>
    <property type="match status" value="2"/>
</dbReference>